<feature type="compositionally biased region" description="Basic and acidic residues" evidence="1">
    <location>
        <begin position="568"/>
        <end position="580"/>
    </location>
</feature>
<feature type="compositionally biased region" description="Acidic residues" evidence="1">
    <location>
        <begin position="466"/>
        <end position="477"/>
    </location>
</feature>
<feature type="region of interest" description="Disordered" evidence="1">
    <location>
        <begin position="887"/>
        <end position="929"/>
    </location>
</feature>
<feature type="compositionally biased region" description="Low complexity" evidence="1">
    <location>
        <begin position="605"/>
        <end position="618"/>
    </location>
</feature>
<feature type="region of interest" description="Disordered" evidence="1">
    <location>
        <begin position="804"/>
        <end position="852"/>
    </location>
</feature>
<feature type="region of interest" description="Disordered" evidence="1">
    <location>
        <begin position="1"/>
        <end position="26"/>
    </location>
</feature>
<feature type="compositionally biased region" description="Polar residues" evidence="1">
    <location>
        <begin position="115"/>
        <end position="129"/>
    </location>
</feature>
<reference evidence="2 3" key="1">
    <citation type="submission" date="2024-04" db="EMBL/GenBank/DDBJ databases">
        <authorList>
            <consortium name="Genoscope - CEA"/>
            <person name="William W."/>
        </authorList>
    </citation>
    <scope>NUCLEOTIDE SEQUENCE [LARGE SCALE GENOMIC DNA]</scope>
</reference>
<proteinExistence type="predicted"/>
<evidence type="ECO:0000313" key="3">
    <source>
        <dbReference type="Proteomes" id="UP001497497"/>
    </source>
</evidence>
<feature type="compositionally biased region" description="Acidic residues" evidence="1">
    <location>
        <begin position="557"/>
        <end position="567"/>
    </location>
</feature>
<feature type="compositionally biased region" description="Basic and acidic residues" evidence="1">
    <location>
        <begin position="514"/>
        <end position="525"/>
    </location>
</feature>
<feature type="compositionally biased region" description="Basic and acidic residues" evidence="1">
    <location>
        <begin position="733"/>
        <end position="747"/>
    </location>
</feature>
<feature type="compositionally biased region" description="Acidic residues" evidence="1">
    <location>
        <begin position="291"/>
        <end position="315"/>
    </location>
</feature>
<feature type="compositionally biased region" description="Low complexity" evidence="1">
    <location>
        <begin position="150"/>
        <end position="161"/>
    </location>
</feature>
<sequence length="929" mass="103708">MPCRGKQSVKVNDSLAKPTQEDQPSDHRCNLITDVRRQSLNLPVTQPGAVSVENKENINNAKVNGDKKKSPGFCRGEKSVDVKESKTKQLVGSKVNLKEEVVINTKAGESKKGNSKINGARKSSGSCRGQKSVEVRPSLSSSPQQEETNKNSSNVTNGNNKISSTKSGPCRGQRNVDVKDTLSIKPSETNKSDTEVETQKKDVKKTKTVTKEQSALDDGRSDVKIKADNALSGSGALPEKKPPTGRAGLCSGGSSSHLKDSLKPSKKQVERNEAKKINDGMFEEKVLHVEEQEELLDEEMEDDIVEEMETDEEEIYITSLPPPPSIKKSKKKKKKQRSSEYVDDEPDKERSLPIGSRKYKYAVTPEDTVNDPLYSSIEKKPPVKVPRKTKSGIQSSAEAQAANVEDERPTRVARQDTPQRKRKKKPLDSGQDIRSVYEKQIASLQTAEDPLDYSQEEYTMTSQPTVEEEGDLLENAEEERKKNKQRLRAKKMMELDNSSPVKSGDPTLRAYDNAQKEIDKVLGPRDDDDDDDEKEDNKKKKHKQKGKKKKVKKGEDNEAFSDDDDEKVENKEETLEEARHRMHKLLDDAFSLISHSKSSIGNKVQPSSSDDQRSQPSSAREDRSVQANMESPRLESKKHTPIHVHRSHEPYDSSGLVTWSPYRASDEIAIISLPSTQTNLSSVPPQQERLTTSTFTESMPSSIRTSYYATQPGEPIVIKTKNMDSNLPSNGSHARDGSFSKPDDERGHSHRTANGGYHQETFQNPVYENTLPLRPTDRYTDPYHGLASYQDLPVSQIVEPNKRNGRAMKPSAWQEERNKLSQPNSGSSSPRGGVIDVRRHVPPQRGEKKNLDEVDVIKESLQPGASPQPLINSLREELQVLSSKKIVENQTKKGSSDSFRMKSNGSSQIYPHDESVSSWGSMHRNTSNV</sequence>
<feature type="compositionally biased region" description="Polar residues" evidence="1">
    <location>
        <begin position="916"/>
        <end position="929"/>
    </location>
</feature>
<organism evidence="2 3">
    <name type="scientific">Lymnaea stagnalis</name>
    <name type="common">Great pond snail</name>
    <name type="synonym">Helix stagnalis</name>
    <dbReference type="NCBI Taxonomy" id="6523"/>
    <lineage>
        <taxon>Eukaryota</taxon>
        <taxon>Metazoa</taxon>
        <taxon>Spiralia</taxon>
        <taxon>Lophotrochozoa</taxon>
        <taxon>Mollusca</taxon>
        <taxon>Gastropoda</taxon>
        <taxon>Heterobranchia</taxon>
        <taxon>Euthyneura</taxon>
        <taxon>Panpulmonata</taxon>
        <taxon>Hygrophila</taxon>
        <taxon>Lymnaeoidea</taxon>
        <taxon>Lymnaeidae</taxon>
        <taxon>Lymnaea</taxon>
    </lineage>
</organism>
<evidence type="ECO:0000256" key="1">
    <source>
        <dbReference type="SAM" id="MobiDB-lite"/>
    </source>
</evidence>
<feature type="compositionally biased region" description="Polar residues" evidence="1">
    <location>
        <begin position="820"/>
        <end position="830"/>
    </location>
</feature>
<feature type="compositionally biased region" description="Basic and acidic residues" evidence="1">
    <location>
        <begin position="257"/>
        <end position="290"/>
    </location>
</feature>
<feature type="compositionally biased region" description="Basic residues" evidence="1">
    <location>
        <begin position="327"/>
        <end position="336"/>
    </location>
</feature>
<feature type="region of interest" description="Disordered" evidence="1">
    <location>
        <begin position="104"/>
        <end position="580"/>
    </location>
</feature>
<feature type="region of interest" description="Disordered" evidence="1">
    <location>
        <begin position="678"/>
        <end position="698"/>
    </location>
</feature>
<feature type="region of interest" description="Disordered" evidence="1">
    <location>
        <begin position="596"/>
        <end position="657"/>
    </location>
</feature>
<evidence type="ECO:0000313" key="2">
    <source>
        <dbReference type="EMBL" id="CAL1548445.1"/>
    </source>
</evidence>
<dbReference type="EMBL" id="CAXITT010001354">
    <property type="protein sequence ID" value="CAL1548445.1"/>
    <property type="molecule type" value="Genomic_DNA"/>
</dbReference>
<feature type="compositionally biased region" description="Basic and acidic residues" evidence="1">
    <location>
        <begin position="174"/>
        <end position="201"/>
    </location>
</feature>
<keyword evidence="3" id="KW-1185">Reference proteome</keyword>
<feature type="region of interest" description="Disordered" evidence="1">
    <location>
        <begin position="720"/>
        <end position="787"/>
    </location>
</feature>
<feature type="compositionally biased region" description="Basic and acidic residues" evidence="1">
    <location>
        <begin position="217"/>
        <end position="227"/>
    </location>
</feature>
<feature type="compositionally biased region" description="Basic and acidic residues" evidence="1">
    <location>
        <begin position="64"/>
        <end position="87"/>
    </location>
</feature>
<name>A0AAV2IRL7_LYMST</name>
<feature type="region of interest" description="Disordered" evidence="1">
    <location>
        <begin position="53"/>
        <end position="89"/>
    </location>
</feature>
<dbReference type="AlphaFoldDB" id="A0AAV2IRL7"/>
<comment type="caution">
    <text evidence="2">The sequence shown here is derived from an EMBL/GenBank/DDBJ whole genome shotgun (WGS) entry which is preliminary data.</text>
</comment>
<dbReference type="Proteomes" id="UP001497497">
    <property type="component" value="Unassembled WGS sequence"/>
</dbReference>
<protein>
    <submittedName>
        <fullName evidence="2">Uncharacterized protein</fullName>
    </submittedName>
</protein>
<gene>
    <name evidence="2" type="ORF">GSLYS_00021762001</name>
</gene>
<feature type="compositionally biased region" description="Basic and acidic residues" evidence="1">
    <location>
        <begin position="405"/>
        <end position="419"/>
    </location>
</feature>
<accession>A0AAV2IRL7</accession>
<feature type="compositionally biased region" description="Basic residues" evidence="1">
    <location>
        <begin position="539"/>
        <end position="552"/>
    </location>
</feature>
<feature type="compositionally biased region" description="Polar residues" evidence="1">
    <location>
        <begin position="723"/>
        <end position="732"/>
    </location>
</feature>
<feature type="compositionally biased region" description="Polar residues" evidence="1">
    <location>
        <begin position="896"/>
        <end position="909"/>
    </location>
</feature>
<feature type="compositionally biased region" description="Polar residues" evidence="1">
    <location>
        <begin position="456"/>
        <end position="465"/>
    </location>
</feature>